<keyword evidence="2" id="KW-1185">Reference proteome</keyword>
<evidence type="ECO:0000313" key="2">
    <source>
        <dbReference type="Proteomes" id="UP000610966"/>
    </source>
</evidence>
<accession>A0A8J3RCC1</accession>
<organism evidence="1 2">
    <name type="scientific">Sphaerimonospora thailandensis</name>
    <dbReference type="NCBI Taxonomy" id="795644"/>
    <lineage>
        <taxon>Bacteria</taxon>
        <taxon>Bacillati</taxon>
        <taxon>Actinomycetota</taxon>
        <taxon>Actinomycetes</taxon>
        <taxon>Streptosporangiales</taxon>
        <taxon>Streptosporangiaceae</taxon>
        <taxon>Sphaerimonospora</taxon>
    </lineage>
</organism>
<evidence type="ECO:0000313" key="1">
    <source>
        <dbReference type="EMBL" id="GIH72383.1"/>
    </source>
</evidence>
<dbReference type="AlphaFoldDB" id="A0A8J3RCC1"/>
<sequence>MTGTDLAHLPATFTYSFARRQGLSNRRLYRLRDCQLIESLGRGLYRRCDAADVDIDLLEIAYRAPDATLCLTSALARHNLTDAIPASIDIALPRGQRRPRTQAPVAWHLFSPATFSIGRETLRLDAEISIGIYAAERCIIDAFRLRHREGSDLAHEALRRWLRLPGTQPAQLLRMARNFPHAEPALRTALEVLL</sequence>
<protein>
    <submittedName>
        <fullName evidence="1">Uncharacterized protein</fullName>
    </submittedName>
</protein>
<proteinExistence type="predicted"/>
<gene>
    <name evidence="1" type="ORF">Mth01_46360</name>
</gene>
<name>A0A8J3RCC1_9ACTN</name>
<dbReference type="Proteomes" id="UP000610966">
    <property type="component" value="Unassembled WGS sequence"/>
</dbReference>
<dbReference type="EMBL" id="BOOG01000050">
    <property type="protein sequence ID" value="GIH72383.1"/>
    <property type="molecule type" value="Genomic_DNA"/>
</dbReference>
<reference evidence="1" key="1">
    <citation type="submission" date="2021-01" db="EMBL/GenBank/DDBJ databases">
        <title>Whole genome shotgun sequence of Sphaerimonospora thailandensis NBRC 107569.</title>
        <authorList>
            <person name="Komaki H."/>
            <person name="Tamura T."/>
        </authorList>
    </citation>
    <scope>NUCLEOTIDE SEQUENCE</scope>
    <source>
        <strain evidence="1">NBRC 107569</strain>
    </source>
</reference>
<dbReference type="RefSeq" id="WP_204018042.1">
    <property type="nucleotide sequence ID" value="NZ_BOOG01000050.1"/>
</dbReference>
<comment type="caution">
    <text evidence="1">The sequence shown here is derived from an EMBL/GenBank/DDBJ whole genome shotgun (WGS) entry which is preliminary data.</text>
</comment>